<dbReference type="InterPro" id="IPR032710">
    <property type="entry name" value="NTF2-like_dom_sf"/>
</dbReference>
<gene>
    <name evidence="2" type="ORF">DM39_4964</name>
</gene>
<dbReference type="SUPFAM" id="SSF54427">
    <property type="entry name" value="NTF2-like"/>
    <property type="match status" value="1"/>
</dbReference>
<evidence type="ECO:0000259" key="1">
    <source>
        <dbReference type="Pfam" id="PF13577"/>
    </source>
</evidence>
<dbReference type="Proteomes" id="UP000029413">
    <property type="component" value="Chromosome 2"/>
</dbReference>
<dbReference type="Pfam" id="PF13577">
    <property type="entry name" value="SnoaL_4"/>
    <property type="match status" value="1"/>
</dbReference>
<organism evidence="2 3">
    <name type="scientific">Burkholderia cenocepacia</name>
    <dbReference type="NCBI Taxonomy" id="95486"/>
    <lineage>
        <taxon>Bacteria</taxon>
        <taxon>Pseudomonadati</taxon>
        <taxon>Pseudomonadota</taxon>
        <taxon>Betaproteobacteria</taxon>
        <taxon>Burkholderiales</taxon>
        <taxon>Burkholderiaceae</taxon>
        <taxon>Burkholderia</taxon>
        <taxon>Burkholderia cepacia complex</taxon>
    </lineage>
</organism>
<evidence type="ECO:0000313" key="3">
    <source>
        <dbReference type="Proteomes" id="UP000029413"/>
    </source>
</evidence>
<sequence>MDSDHVAAALEIAQAHSRYARALDERNWPMLDTVFAPHVQADYSSGEFRVDGRAELVAMIRSHLDGCGPTQHLLGTPHVEVGDGETDARSRIYVRAAHRGAGAKHPLLYEALGEYVAAWKRTPDGWRAIHWAMRVNLEIGTRDVLGSH</sequence>
<reference evidence="2 3" key="1">
    <citation type="submission" date="2014-05" db="EMBL/GenBank/DDBJ databases">
        <authorList>
            <person name="Bishop-Lilly K.A."/>
            <person name="Broomall S.M."/>
            <person name="Chain P.S."/>
            <person name="Chertkov O."/>
            <person name="Coyne S.R."/>
            <person name="Daligault H.E."/>
            <person name="Davenport K.W."/>
            <person name="Erkkila T."/>
            <person name="Frey K.G."/>
            <person name="Gibbons H.S."/>
            <person name="Gu W."/>
            <person name="Jaissle J."/>
            <person name="Johnson S.L."/>
            <person name="Koroleva G.I."/>
            <person name="Ladner J.T."/>
            <person name="Lo C.-C."/>
            <person name="Minogue T.D."/>
            <person name="Munk C."/>
            <person name="Palacios G.F."/>
            <person name="Redden C.L."/>
            <person name="Rosenzweig C.N."/>
            <person name="Scholz M.B."/>
            <person name="Teshima H."/>
            <person name="Xu Y."/>
        </authorList>
    </citation>
    <scope>NUCLEOTIDE SEQUENCE [LARGE SCALE GENOMIC DNA]</scope>
    <source>
        <strain evidence="2 3">DDS 22E-1</strain>
    </source>
</reference>
<dbReference type="EMBL" id="CP007784">
    <property type="protein sequence ID" value="AIO36231.1"/>
    <property type="molecule type" value="Genomic_DNA"/>
</dbReference>
<dbReference type="Gene3D" id="3.10.450.50">
    <property type="match status" value="1"/>
</dbReference>
<evidence type="ECO:0000313" key="2">
    <source>
        <dbReference type="EMBL" id="AIO36231.1"/>
    </source>
</evidence>
<dbReference type="InterPro" id="IPR037401">
    <property type="entry name" value="SnoaL-like"/>
</dbReference>
<dbReference type="CDD" id="cd00531">
    <property type="entry name" value="NTF2_like"/>
    <property type="match status" value="1"/>
</dbReference>
<proteinExistence type="predicted"/>
<name>A0AAN0VQP9_9BURK</name>
<dbReference type="KEGG" id="bcen:DM39_4964"/>
<dbReference type="AlphaFoldDB" id="A0AAN0VQP9"/>
<keyword evidence="3" id="KW-1185">Reference proteome</keyword>
<accession>A0AAN0VQP9</accession>
<feature type="domain" description="SnoaL-like" evidence="1">
    <location>
        <begin position="6"/>
        <end position="131"/>
    </location>
</feature>
<protein>
    <submittedName>
        <fullName evidence="2">SnoaL-like domain protein</fullName>
    </submittedName>
</protein>